<keyword evidence="2" id="KW-1185">Reference proteome</keyword>
<dbReference type="EMBL" id="CAJVRL010000078">
    <property type="protein sequence ID" value="CAG8957296.1"/>
    <property type="molecule type" value="Genomic_DNA"/>
</dbReference>
<gene>
    <name evidence="1" type="ORF">HYFRA_00010719</name>
</gene>
<sequence>MYSCIQIRYTLSPGPIDSPARHGVECLTPTGLHVTTATIPPDNAEGFPYQHDIMDLFPMTMIPELTRMINQDHKGWAFHCAKTRMEWDGDQEYVFALLWLWKEDSVNDMNKEGEVTVGETEKKADTEDEYEMLTECQSTTGSEKAFM</sequence>
<dbReference type="AlphaFoldDB" id="A0A9N9L054"/>
<proteinExistence type="predicted"/>
<reference evidence="1" key="1">
    <citation type="submission" date="2021-07" db="EMBL/GenBank/DDBJ databases">
        <authorList>
            <person name="Durling M."/>
        </authorList>
    </citation>
    <scope>NUCLEOTIDE SEQUENCE</scope>
</reference>
<organism evidence="1 2">
    <name type="scientific">Hymenoscyphus fraxineus</name>
    <dbReference type="NCBI Taxonomy" id="746836"/>
    <lineage>
        <taxon>Eukaryota</taxon>
        <taxon>Fungi</taxon>
        <taxon>Dikarya</taxon>
        <taxon>Ascomycota</taxon>
        <taxon>Pezizomycotina</taxon>
        <taxon>Leotiomycetes</taxon>
        <taxon>Helotiales</taxon>
        <taxon>Helotiaceae</taxon>
        <taxon>Hymenoscyphus</taxon>
    </lineage>
</organism>
<accession>A0A9N9L054</accession>
<dbReference type="Proteomes" id="UP000696280">
    <property type="component" value="Unassembled WGS sequence"/>
</dbReference>
<evidence type="ECO:0000313" key="1">
    <source>
        <dbReference type="EMBL" id="CAG8957296.1"/>
    </source>
</evidence>
<name>A0A9N9L054_9HELO</name>
<comment type="caution">
    <text evidence="1">The sequence shown here is derived from an EMBL/GenBank/DDBJ whole genome shotgun (WGS) entry which is preliminary data.</text>
</comment>
<evidence type="ECO:0000313" key="2">
    <source>
        <dbReference type="Proteomes" id="UP000696280"/>
    </source>
</evidence>
<protein>
    <submittedName>
        <fullName evidence="1">Uncharacterized protein</fullName>
    </submittedName>
</protein>